<accession>A0A0B7N7A9</accession>
<evidence type="ECO:0000256" key="2">
    <source>
        <dbReference type="ARBA" id="ARBA00022517"/>
    </source>
</evidence>
<feature type="compositionally biased region" description="Polar residues" evidence="5">
    <location>
        <begin position="39"/>
        <end position="48"/>
    </location>
</feature>
<dbReference type="InterPro" id="IPR007034">
    <property type="entry name" value="BMS1_TSR1_C"/>
</dbReference>
<dbReference type="Pfam" id="PF04950">
    <property type="entry name" value="RIBIOP_C"/>
    <property type="match status" value="1"/>
</dbReference>
<name>A0A0B7N7A9_9FUNG</name>
<reference evidence="7 8" key="1">
    <citation type="submission" date="2014-09" db="EMBL/GenBank/DDBJ databases">
        <authorList>
            <person name="Ellenberger Sabrina"/>
        </authorList>
    </citation>
    <scope>NUCLEOTIDE SEQUENCE [LARGE SCALE GENOMIC DNA]</scope>
    <source>
        <strain evidence="7 8">CBS 412.66</strain>
    </source>
</reference>
<feature type="domain" description="Bms1-type G" evidence="6">
    <location>
        <begin position="82"/>
        <end position="241"/>
    </location>
</feature>
<evidence type="ECO:0000256" key="3">
    <source>
        <dbReference type="ARBA" id="ARBA00023242"/>
    </source>
</evidence>
<comment type="subcellular location">
    <subcellularLocation>
        <location evidence="1">Nucleus</location>
        <location evidence="1">Nucleolus</location>
    </subcellularLocation>
</comment>
<dbReference type="GO" id="GO:0000462">
    <property type="term" value="P:maturation of SSU-rRNA from tricistronic rRNA transcript (SSU-rRNA, 5.8S rRNA, LSU-rRNA)"/>
    <property type="evidence" value="ECO:0007669"/>
    <property type="project" value="TreeGrafter"/>
</dbReference>
<feature type="compositionally biased region" description="Acidic residues" evidence="5">
    <location>
        <begin position="424"/>
        <end position="434"/>
    </location>
</feature>
<dbReference type="PANTHER" id="PTHR12858">
    <property type="entry name" value="RIBOSOME BIOGENESIS PROTEIN"/>
    <property type="match status" value="1"/>
</dbReference>
<dbReference type="STRING" id="35722.A0A0B7N7A9"/>
<organism evidence="7 8">
    <name type="scientific">Parasitella parasitica</name>
    <dbReference type="NCBI Taxonomy" id="35722"/>
    <lineage>
        <taxon>Eukaryota</taxon>
        <taxon>Fungi</taxon>
        <taxon>Fungi incertae sedis</taxon>
        <taxon>Mucoromycota</taxon>
        <taxon>Mucoromycotina</taxon>
        <taxon>Mucoromycetes</taxon>
        <taxon>Mucorales</taxon>
        <taxon>Mucorineae</taxon>
        <taxon>Mucoraceae</taxon>
        <taxon>Parasitella</taxon>
    </lineage>
</organism>
<feature type="region of interest" description="Disordered" evidence="5">
    <location>
        <begin position="1"/>
        <end position="55"/>
    </location>
</feature>
<evidence type="ECO:0000256" key="4">
    <source>
        <dbReference type="ARBA" id="ARBA00038288"/>
    </source>
</evidence>
<dbReference type="SMART" id="SM01362">
    <property type="entry name" value="DUF663"/>
    <property type="match status" value="1"/>
</dbReference>
<dbReference type="GO" id="GO:0034511">
    <property type="term" value="F:U3 snoRNA binding"/>
    <property type="evidence" value="ECO:0007669"/>
    <property type="project" value="TreeGrafter"/>
</dbReference>
<comment type="similarity">
    <text evidence="4">Belongs to the TRAFAC class translation factor GTPase superfamily. Bms1-like GTPase family. TSR1 subfamily.</text>
</comment>
<dbReference type="InterPro" id="IPR039761">
    <property type="entry name" value="Bms1/Tsr1"/>
</dbReference>
<feature type="compositionally biased region" description="Acidic residues" evidence="5">
    <location>
        <begin position="388"/>
        <end position="415"/>
    </location>
</feature>
<proteinExistence type="inferred from homology"/>
<keyword evidence="3" id="KW-0539">Nucleus</keyword>
<evidence type="ECO:0000256" key="5">
    <source>
        <dbReference type="SAM" id="MobiDB-lite"/>
    </source>
</evidence>
<dbReference type="AlphaFoldDB" id="A0A0B7N7A9"/>
<dbReference type="OrthoDB" id="119302at2759"/>
<dbReference type="PANTHER" id="PTHR12858:SF1">
    <property type="entry name" value="PRE-RRNA-PROCESSING PROTEIN TSR1 HOMOLOG"/>
    <property type="match status" value="1"/>
</dbReference>
<sequence>MEHRHRAGSSHQSNKPFKSRHATKGALREASKGKINRNAVKQGNNVKTVSKADRRHAAKIIQQKKREDITRISRIFEGRQGAPKIIPVLPLCPDSDVDSAIEAIYKSLALEMPANATQEATIVHVERFKQKIQLVPLKRNFIDVIDAFKVADFGILLMSADVEVDQFGINCLLAILNQGIVNVVPVVQNIENTPAKLRTSTRKSLTAFVQQFFPEEEHLFTLDSDNDCISALRFITAQRPKPMSWRDNHPYMLAEQVEFDHTSAETGTLKVTGYARGNPFNANRLVHLQNFGDFQIQQITSASVAATASDMQEDIQVIDTPKPDEQDDLIAENEPDFMNNEQTWPTEEELAEADARVRRMRNLDGGEPTKKRVPKGTSSYQAAWIFDDDDADYSEVEDEEDAAMQEDEEEDDDDVVQPATSAFPEEEEEYEEIDMESKDTYKDEFSAEEEARQYEEYLKNRQTEFDSHNDFPDEIDTPMHITARERFARYRGLQSFRTSPWDPYENLPIDYSRIFQFENFGRTKLRVVSQAIVGNVKPGTRITVWISNVPLQAYEAYDRTRPFILFGLLQYEHKMSLINLQVQRDNAYEETVRSKDPLVMHMGFRRYNVKPIYSQNTNKGTNHVHKFERFMKMGRSYVATIYGPVVFGKMPVMFYKETDSVNGMFGVGVDVRKASCCIDAFVFTSLEPILVSSGTFMDVDVKRIIAKRIILSGHPFKCHKRSAVIRFMFFNVEDIYWFKPVQLTTKYGRVGHISESLGTHGYMKCIFDGTLTQQDTIMMCLYKRVFPKWNTEIYRGGLDKSVEAPSAVKSTAMEE</sequence>
<dbReference type="InterPro" id="IPR030387">
    <property type="entry name" value="G_Bms1/Tsr1_dom"/>
</dbReference>
<evidence type="ECO:0000256" key="1">
    <source>
        <dbReference type="ARBA" id="ARBA00004604"/>
    </source>
</evidence>
<dbReference type="GO" id="GO:0005730">
    <property type="term" value="C:nucleolus"/>
    <property type="evidence" value="ECO:0007669"/>
    <property type="project" value="UniProtKB-SubCell"/>
</dbReference>
<gene>
    <name evidence="7" type="primary">PARPA_07400.1 scaffold 27610</name>
</gene>
<dbReference type="Proteomes" id="UP000054107">
    <property type="component" value="Unassembled WGS sequence"/>
</dbReference>
<dbReference type="GO" id="GO:0000479">
    <property type="term" value="P:endonucleolytic cleavage of tricistronic rRNA transcript (SSU-rRNA, 5.8S rRNA, LSU-rRNA)"/>
    <property type="evidence" value="ECO:0007669"/>
    <property type="project" value="TreeGrafter"/>
</dbReference>
<dbReference type="SMART" id="SM00785">
    <property type="entry name" value="AARP2CN"/>
    <property type="match status" value="1"/>
</dbReference>
<evidence type="ECO:0000313" key="8">
    <source>
        <dbReference type="Proteomes" id="UP000054107"/>
    </source>
</evidence>
<dbReference type="GO" id="GO:0030688">
    <property type="term" value="C:preribosome, small subunit precursor"/>
    <property type="evidence" value="ECO:0007669"/>
    <property type="project" value="TreeGrafter"/>
</dbReference>
<feature type="region of interest" description="Disordered" evidence="5">
    <location>
        <begin position="388"/>
        <end position="436"/>
    </location>
</feature>
<keyword evidence="2" id="KW-0690">Ribosome biogenesis</keyword>
<dbReference type="InterPro" id="IPR012948">
    <property type="entry name" value="AARP2CN"/>
</dbReference>
<evidence type="ECO:0000259" key="6">
    <source>
        <dbReference type="PROSITE" id="PS51714"/>
    </source>
</evidence>
<keyword evidence="8" id="KW-1185">Reference proteome</keyword>
<dbReference type="GO" id="GO:0005525">
    <property type="term" value="F:GTP binding"/>
    <property type="evidence" value="ECO:0007669"/>
    <property type="project" value="TreeGrafter"/>
</dbReference>
<protein>
    <recommendedName>
        <fullName evidence="6">Bms1-type G domain-containing protein</fullName>
    </recommendedName>
</protein>
<dbReference type="GO" id="GO:0003924">
    <property type="term" value="F:GTPase activity"/>
    <property type="evidence" value="ECO:0007669"/>
    <property type="project" value="TreeGrafter"/>
</dbReference>
<dbReference type="Pfam" id="PF08142">
    <property type="entry name" value="AARP2CN"/>
    <property type="match status" value="1"/>
</dbReference>
<dbReference type="Pfam" id="PF22298">
    <property type="entry name" value="Tsr1_G-like"/>
    <property type="match status" value="1"/>
</dbReference>
<evidence type="ECO:0000313" key="7">
    <source>
        <dbReference type="EMBL" id="CEP13339.1"/>
    </source>
</evidence>
<dbReference type="PROSITE" id="PS51714">
    <property type="entry name" value="G_BMS1"/>
    <property type="match status" value="1"/>
</dbReference>
<dbReference type="EMBL" id="LN729571">
    <property type="protein sequence ID" value="CEP13339.1"/>
    <property type="molecule type" value="Genomic_DNA"/>
</dbReference>